<proteinExistence type="predicted"/>
<evidence type="ECO:0000259" key="6">
    <source>
        <dbReference type="Pfam" id="PF03443"/>
    </source>
</evidence>
<dbReference type="GO" id="GO:0005576">
    <property type="term" value="C:extracellular region"/>
    <property type="evidence" value="ECO:0007669"/>
    <property type="project" value="UniProtKB-SubCell"/>
</dbReference>
<evidence type="ECO:0000256" key="3">
    <source>
        <dbReference type="ARBA" id="ARBA00022525"/>
    </source>
</evidence>
<gene>
    <name evidence="7" type="ORF">BU23DRAFT_456295</name>
</gene>
<dbReference type="Pfam" id="PF03443">
    <property type="entry name" value="AA9"/>
    <property type="match status" value="1"/>
</dbReference>
<dbReference type="InterPro" id="IPR005103">
    <property type="entry name" value="AA9_LPMO"/>
</dbReference>
<dbReference type="InterPro" id="IPR049892">
    <property type="entry name" value="AA9"/>
</dbReference>
<sequence>MRSTVFLAALPALVSAHGHVEQVKADGVLYQGWNAALQYQNPVPKTVGWKADNLDNGFVSPDAFSTAAIICHKQGTSNGASVNIKAGSTATLYWNTWPESHKGPVIDYIASCNGNCDTVSPASLQWIKLAQTGYISGSTWATDNLIAANNSWPVTIPSNLAPGNYVVRHEIIALHSSQSINGAQAYPQCINFAVTGSGKGKISGGVPATSFYKASEVDPGILFNLYAPFTSYTIPGPPLGKVAKREHAREFK</sequence>
<evidence type="ECO:0000256" key="5">
    <source>
        <dbReference type="SAM" id="SignalP"/>
    </source>
</evidence>
<comment type="cofactor">
    <cofactor evidence="1">
        <name>Cu(2+)</name>
        <dbReference type="ChEBI" id="CHEBI:29036"/>
    </cofactor>
</comment>
<evidence type="ECO:0000256" key="2">
    <source>
        <dbReference type="ARBA" id="ARBA00004613"/>
    </source>
</evidence>
<dbReference type="AlphaFoldDB" id="A0A6A5VIP3"/>
<dbReference type="PANTHER" id="PTHR33353">
    <property type="entry name" value="PUTATIVE (AFU_ORTHOLOGUE AFUA_1G12560)-RELATED"/>
    <property type="match status" value="1"/>
</dbReference>
<organism evidence="7 8">
    <name type="scientific">Bimuria novae-zelandiae CBS 107.79</name>
    <dbReference type="NCBI Taxonomy" id="1447943"/>
    <lineage>
        <taxon>Eukaryota</taxon>
        <taxon>Fungi</taxon>
        <taxon>Dikarya</taxon>
        <taxon>Ascomycota</taxon>
        <taxon>Pezizomycotina</taxon>
        <taxon>Dothideomycetes</taxon>
        <taxon>Pleosporomycetidae</taxon>
        <taxon>Pleosporales</taxon>
        <taxon>Massarineae</taxon>
        <taxon>Didymosphaeriaceae</taxon>
        <taxon>Bimuria</taxon>
    </lineage>
</organism>
<name>A0A6A5VIP3_9PLEO</name>
<feature type="signal peptide" evidence="5">
    <location>
        <begin position="1"/>
        <end position="16"/>
    </location>
</feature>
<feature type="domain" description="Auxiliary Activity family 9 catalytic" evidence="6">
    <location>
        <begin position="17"/>
        <end position="228"/>
    </location>
</feature>
<keyword evidence="5" id="KW-0732">Signal</keyword>
<dbReference type="PANTHER" id="PTHR33353:SF34">
    <property type="entry name" value="ENDO-BETA-1,4-GLUCANASE D"/>
    <property type="match status" value="1"/>
</dbReference>
<dbReference type="EMBL" id="ML976667">
    <property type="protein sequence ID" value="KAF1976289.1"/>
    <property type="molecule type" value="Genomic_DNA"/>
</dbReference>
<comment type="subcellular location">
    <subcellularLocation>
        <location evidence="2">Secreted</location>
    </subcellularLocation>
</comment>
<reference evidence="7" key="1">
    <citation type="journal article" date="2020" name="Stud. Mycol.">
        <title>101 Dothideomycetes genomes: a test case for predicting lifestyles and emergence of pathogens.</title>
        <authorList>
            <person name="Haridas S."/>
            <person name="Albert R."/>
            <person name="Binder M."/>
            <person name="Bloem J."/>
            <person name="Labutti K."/>
            <person name="Salamov A."/>
            <person name="Andreopoulos B."/>
            <person name="Baker S."/>
            <person name="Barry K."/>
            <person name="Bills G."/>
            <person name="Bluhm B."/>
            <person name="Cannon C."/>
            <person name="Castanera R."/>
            <person name="Culley D."/>
            <person name="Daum C."/>
            <person name="Ezra D."/>
            <person name="Gonzalez J."/>
            <person name="Henrissat B."/>
            <person name="Kuo A."/>
            <person name="Liang C."/>
            <person name="Lipzen A."/>
            <person name="Lutzoni F."/>
            <person name="Magnuson J."/>
            <person name="Mondo S."/>
            <person name="Nolan M."/>
            <person name="Ohm R."/>
            <person name="Pangilinan J."/>
            <person name="Park H.-J."/>
            <person name="Ramirez L."/>
            <person name="Alfaro M."/>
            <person name="Sun H."/>
            <person name="Tritt A."/>
            <person name="Yoshinaga Y."/>
            <person name="Zwiers L.-H."/>
            <person name="Turgeon B."/>
            <person name="Goodwin S."/>
            <person name="Spatafora J."/>
            <person name="Crous P."/>
            <person name="Grigoriev I."/>
        </authorList>
    </citation>
    <scope>NUCLEOTIDE SEQUENCE</scope>
    <source>
        <strain evidence="7">CBS 107.79</strain>
    </source>
</reference>
<evidence type="ECO:0000256" key="1">
    <source>
        <dbReference type="ARBA" id="ARBA00001973"/>
    </source>
</evidence>
<dbReference type="Gene3D" id="2.70.50.70">
    <property type="match status" value="1"/>
</dbReference>
<keyword evidence="8" id="KW-1185">Reference proteome</keyword>
<evidence type="ECO:0000313" key="8">
    <source>
        <dbReference type="Proteomes" id="UP000800036"/>
    </source>
</evidence>
<dbReference type="CDD" id="cd21175">
    <property type="entry name" value="LPMO_AA9"/>
    <property type="match status" value="1"/>
</dbReference>
<dbReference type="OrthoDB" id="4849160at2759"/>
<feature type="chain" id="PRO_5025527948" evidence="5">
    <location>
        <begin position="17"/>
        <end position="252"/>
    </location>
</feature>
<evidence type="ECO:0000313" key="7">
    <source>
        <dbReference type="EMBL" id="KAF1976289.1"/>
    </source>
</evidence>
<dbReference type="Proteomes" id="UP000800036">
    <property type="component" value="Unassembled WGS sequence"/>
</dbReference>
<evidence type="ECO:0000256" key="4">
    <source>
        <dbReference type="ARBA" id="ARBA00023157"/>
    </source>
</evidence>
<protein>
    <submittedName>
        <fullName evidence="7">Endoglucanase IV</fullName>
    </submittedName>
</protein>
<keyword evidence="3" id="KW-0964">Secreted</keyword>
<accession>A0A6A5VIP3</accession>
<keyword evidence="4" id="KW-1015">Disulfide bond</keyword>